<feature type="region of interest" description="Disordered" evidence="1">
    <location>
        <begin position="28"/>
        <end position="64"/>
    </location>
</feature>
<evidence type="ECO:0000313" key="2">
    <source>
        <dbReference type="EMBL" id="VEL30470.1"/>
    </source>
</evidence>
<accession>A0A3S5FFA1</accession>
<sequence length="94" mass="10467">MNWRTRACPCDKCSGAGVALGNARRETLAARKDNSTQRPSNDTDWRTRRRNAGREDDVSMTDEASTEAVLLQLTRRTLASDEIYPKAVDSPSHS</sequence>
<reference evidence="2" key="1">
    <citation type="submission" date="2018-11" db="EMBL/GenBank/DDBJ databases">
        <authorList>
            <consortium name="Pathogen Informatics"/>
        </authorList>
    </citation>
    <scope>NUCLEOTIDE SEQUENCE</scope>
</reference>
<evidence type="ECO:0000313" key="3">
    <source>
        <dbReference type="Proteomes" id="UP000784294"/>
    </source>
</evidence>
<feature type="compositionally biased region" description="Basic and acidic residues" evidence="1">
    <location>
        <begin position="28"/>
        <end position="57"/>
    </location>
</feature>
<proteinExistence type="predicted"/>
<keyword evidence="3" id="KW-1185">Reference proteome</keyword>
<organism evidence="2 3">
    <name type="scientific">Protopolystoma xenopodis</name>
    <dbReference type="NCBI Taxonomy" id="117903"/>
    <lineage>
        <taxon>Eukaryota</taxon>
        <taxon>Metazoa</taxon>
        <taxon>Spiralia</taxon>
        <taxon>Lophotrochozoa</taxon>
        <taxon>Platyhelminthes</taxon>
        <taxon>Monogenea</taxon>
        <taxon>Polyopisthocotylea</taxon>
        <taxon>Polystomatidea</taxon>
        <taxon>Polystomatidae</taxon>
        <taxon>Protopolystoma</taxon>
    </lineage>
</organism>
<dbReference type="EMBL" id="CAAALY010112560">
    <property type="protein sequence ID" value="VEL30470.1"/>
    <property type="molecule type" value="Genomic_DNA"/>
</dbReference>
<name>A0A3S5FFA1_9PLAT</name>
<evidence type="ECO:0000256" key="1">
    <source>
        <dbReference type="SAM" id="MobiDB-lite"/>
    </source>
</evidence>
<dbReference type="Proteomes" id="UP000784294">
    <property type="component" value="Unassembled WGS sequence"/>
</dbReference>
<comment type="caution">
    <text evidence="2">The sequence shown here is derived from an EMBL/GenBank/DDBJ whole genome shotgun (WGS) entry which is preliminary data.</text>
</comment>
<protein>
    <submittedName>
        <fullName evidence="2">Uncharacterized protein</fullName>
    </submittedName>
</protein>
<gene>
    <name evidence="2" type="ORF">PXEA_LOCUS23910</name>
</gene>
<dbReference type="AlphaFoldDB" id="A0A3S5FFA1"/>